<dbReference type="EMBL" id="CAAALY010263781">
    <property type="protein sequence ID" value="VEL40125.1"/>
    <property type="molecule type" value="Genomic_DNA"/>
</dbReference>
<reference evidence="2" key="1">
    <citation type="submission" date="2018-11" db="EMBL/GenBank/DDBJ databases">
        <authorList>
            <consortium name="Pathogen Informatics"/>
        </authorList>
    </citation>
    <scope>NUCLEOTIDE SEQUENCE</scope>
</reference>
<proteinExistence type="predicted"/>
<sequence length="78" mass="8471">MKLVKPVPLGPSSAHLETAGNSVSVGAPVGESLHLTQLETRLRQALEERDMARAELVLAESQRHFISQQVEAIFLGSH</sequence>
<accession>A0A3S5CQK4</accession>
<organism evidence="2 3">
    <name type="scientific">Protopolystoma xenopodis</name>
    <dbReference type="NCBI Taxonomy" id="117903"/>
    <lineage>
        <taxon>Eukaryota</taxon>
        <taxon>Metazoa</taxon>
        <taxon>Spiralia</taxon>
        <taxon>Lophotrochozoa</taxon>
        <taxon>Platyhelminthes</taxon>
        <taxon>Monogenea</taxon>
        <taxon>Polyopisthocotylea</taxon>
        <taxon>Polystomatidea</taxon>
        <taxon>Polystomatidae</taxon>
        <taxon>Protopolystoma</taxon>
    </lineage>
</organism>
<evidence type="ECO:0000256" key="1">
    <source>
        <dbReference type="SAM" id="Coils"/>
    </source>
</evidence>
<evidence type="ECO:0000313" key="3">
    <source>
        <dbReference type="Proteomes" id="UP000784294"/>
    </source>
</evidence>
<keyword evidence="3" id="KW-1185">Reference proteome</keyword>
<gene>
    <name evidence="2" type="ORF">PXEA_LOCUS33565</name>
</gene>
<keyword evidence="1" id="KW-0175">Coiled coil</keyword>
<name>A0A3S5CQK4_9PLAT</name>
<feature type="coiled-coil region" evidence="1">
    <location>
        <begin position="35"/>
        <end position="62"/>
    </location>
</feature>
<protein>
    <submittedName>
        <fullName evidence="2">Uncharacterized protein</fullName>
    </submittedName>
</protein>
<dbReference type="Proteomes" id="UP000784294">
    <property type="component" value="Unassembled WGS sequence"/>
</dbReference>
<evidence type="ECO:0000313" key="2">
    <source>
        <dbReference type="EMBL" id="VEL40125.1"/>
    </source>
</evidence>
<comment type="caution">
    <text evidence="2">The sequence shown here is derived from an EMBL/GenBank/DDBJ whole genome shotgun (WGS) entry which is preliminary data.</text>
</comment>
<dbReference type="AlphaFoldDB" id="A0A3S5CQK4"/>